<evidence type="ECO:0000313" key="4">
    <source>
        <dbReference type="Proteomes" id="UP000019491"/>
    </source>
</evidence>
<keyword evidence="1" id="KW-0472">Membrane</keyword>
<keyword evidence="4" id="KW-1185">Reference proteome</keyword>
<evidence type="ECO:0008006" key="5">
    <source>
        <dbReference type="Google" id="ProtNLM"/>
    </source>
</evidence>
<evidence type="ECO:0000256" key="2">
    <source>
        <dbReference type="SAM" id="SignalP"/>
    </source>
</evidence>
<name>X0QX09_RHOWR</name>
<sequence length="146" mass="15605">MNRKLLSLVAAAVSLLGVVALAAPIVGQILTGTVTGIVLGLSLGVIGAVAAILIVNQIRFGMSADRLLRKLVAEGDDRGYPDLPRRPSGRVFPDAAMMYVEKCRAEVAADPTDWRLWFLLAGSFEIAHDRRNSVRALARAKELLAG</sequence>
<feature type="chain" id="PRO_5004947234" description="Tetratricopeptide repeat protein" evidence="2">
    <location>
        <begin position="23"/>
        <end position="146"/>
    </location>
</feature>
<keyword evidence="2" id="KW-0732">Signal</keyword>
<accession>X0QX09</accession>
<feature type="signal peptide" evidence="2">
    <location>
        <begin position="1"/>
        <end position="22"/>
    </location>
</feature>
<evidence type="ECO:0000256" key="1">
    <source>
        <dbReference type="SAM" id="Phobius"/>
    </source>
</evidence>
<dbReference type="AlphaFoldDB" id="X0QX09"/>
<comment type="caution">
    <text evidence="3">The sequence shown here is derived from an EMBL/GenBank/DDBJ whole genome shotgun (WGS) entry which is preliminary data.</text>
</comment>
<reference evidence="3 4" key="1">
    <citation type="submission" date="2014-02" db="EMBL/GenBank/DDBJ databases">
        <title>Whole genome shotgun sequence of Rhodococcus wratislaviensis NBRC 100605.</title>
        <authorList>
            <person name="Hosoyama A."/>
            <person name="Tsuchikane K."/>
            <person name="Yoshida I."/>
            <person name="Ohji S."/>
            <person name="Ichikawa N."/>
            <person name="Yamazoe A."/>
            <person name="Fujita N."/>
        </authorList>
    </citation>
    <scope>NUCLEOTIDE SEQUENCE [LARGE SCALE GENOMIC DNA]</scope>
    <source>
        <strain evidence="3 4">NBRC 100605</strain>
    </source>
</reference>
<protein>
    <recommendedName>
        <fullName evidence="5">Tetratricopeptide repeat protein</fullName>
    </recommendedName>
</protein>
<keyword evidence="1" id="KW-1133">Transmembrane helix</keyword>
<feature type="transmembrane region" description="Helical" evidence="1">
    <location>
        <begin position="32"/>
        <end position="55"/>
    </location>
</feature>
<evidence type="ECO:0000313" key="3">
    <source>
        <dbReference type="EMBL" id="GAF43135.1"/>
    </source>
</evidence>
<dbReference type="EMBL" id="BAWF01000006">
    <property type="protein sequence ID" value="GAF43135.1"/>
    <property type="molecule type" value="Genomic_DNA"/>
</dbReference>
<dbReference type="Proteomes" id="UP000019491">
    <property type="component" value="Unassembled WGS sequence"/>
</dbReference>
<keyword evidence="1" id="KW-0812">Transmembrane</keyword>
<proteinExistence type="predicted"/>
<organism evidence="3 4">
    <name type="scientific">Rhodococcus wratislaviensis NBRC 100605</name>
    <dbReference type="NCBI Taxonomy" id="1219028"/>
    <lineage>
        <taxon>Bacteria</taxon>
        <taxon>Bacillati</taxon>
        <taxon>Actinomycetota</taxon>
        <taxon>Actinomycetes</taxon>
        <taxon>Mycobacteriales</taxon>
        <taxon>Nocardiaceae</taxon>
        <taxon>Rhodococcus</taxon>
    </lineage>
</organism>
<gene>
    <name evidence="3" type="ORF">RW1_006_00270</name>
</gene>